<dbReference type="InterPro" id="IPR000863">
    <property type="entry name" value="Sulfotransferase_dom"/>
</dbReference>
<evidence type="ECO:0000256" key="1">
    <source>
        <dbReference type="ARBA" id="ARBA00005771"/>
    </source>
</evidence>
<dbReference type="SUPFAM" id="SSF52540">
    <property type="entry name" value="P-loop containing nucleoside triphosphate hydrolases"/>
    <property type="match status" value="1"/>
</dbReference>
<protein>
    <submittedName>
        <fullName evidence="4">Sulfotransferase domain protein</fullName>
    </submittedName>
</protein>
<dbReference type="Pfam" id="PF00685">
    <property type="entry name" value="Sulfotransfer_1"/>
    <property type="match status" value="1"/>
</dbReference>
<comment type="similarity">
    <text evidence="1">Belongs to the sulfotransferase 1 family.</text>
</comment>
<dbReference type="Gene3D" id="3.40.50.300">
    <property type="entry name" value="P-loop containing nucleotide triphosphate hydrolases"/>
    <property type="match status" value="1"/>
</dbReference>
<keyword evidence="2 4" id="KW-0808">Transferase</keyword>
<accession>A0A5B9PIC6</accession>
<proteinExistence type="inferred from homology"/>
<dbReference type="STRING" id="980251.GCA_001642875_04917"/>
<feature type="domain" description="Sulfotransferase" evidence="3">
    <location>
        <begin position="78"/>
        <end position="243"/>
    </location>
</feature>
<gene>
    <name evidence="4" type="ORF">MFFC18_49480</name>
</gene>
<name>A0A5B9PIC6_9BACT</name>
<dbReference type="RefSeq" id="WP_075082721.1">
    <property type="nucleotide sequence ID" value="NZ_CP042912.1"/>
</dbReference>
<dbReference type="InterPro" id="IPR027417">
    <property type="entry name" value="P-loop_NTPase"/>
</dbReference>
<evidence type="ECO:0000256" key="2">
    <source>
        <dbReference type="ARBA" id="ARBA00022679"/>
    </source>
</evidence>
<keyword evidence="5" id="KW-1185">Reference proteome</keyword>
<evidence type="ECO:0000313" key="5">
    <source>
        <dbReference type="Proteomes" id="UP000322214"/>
    </source>
</evidence>
<dbReference type="AlphaFoldDB" id="A0A5B9PIC6"/>
<evidence type="ECO:0000313" key="4">
    <source>
        <dbReference type="EMBL" id="QEG25025.1"/>
    </source>
</evidence>
<dbReference type="GO" id="GO:0008146">
    <property type="term" value="F:sulfotransferase activity"/>
    <property type="evidence" value="ECO:0007669"/>
    <property type="project" value="InterPro"/>
</dbReference>
<evidence type="ECO:0000259" key="3">
    <source>
        <dbReference type="Pfam" id="PF00685"/>
    </source>
</evidence>
<dbReference type="OrthoDB" id="9804504at2"/>
<dbReference type="Proteomes" id="UP000322214">
    <property type="component" value="Chromosome"/>
</dbReference>
<sequence>MFSNTPFLQSPKLIFHGTYHKMGTVWMMRVLEKVAAHWKLCLQKSNEHGDSLNAGTDILFANHSHLDLQQLGDFAGSHMIRDPRDCVVSGYFYHLWTEEAWARQPQPRFDGRSYQQHLQSLNQSDGLAEEIRQFCRYAKTYSLREWDYDDERIFEIKYEDLLADEQAVFTKLFEHYGFSERAVQKAIKLAEQCSFEKVSGRVVGQSDAKSHLRSGRPGQWKDVLSERHLELIEDSFGDLIRQMGYI</sequence>
<reference evidence="4 5" key="1">
    <citation type="submission" date="2019-08" db="EMBL/GenBank/DDBJ databases">
        <title>Deep-cultivation of Planctomycetes and their phenomic and genomic characterization uncovers novel biology.</title>
        <authorList>
            <person name="Wiegand S."/>
            <person name="Jogler M."/>
            <person name="Boedeker C."/>
            <person name="Pinto D."/>
            <person name="Vollmers J."/>
            <person name="Rivas-Marin E."/>
            <person name="Kohn T."/>
            <person name="Peeters S.H."/>
            <person name="Heuer A."/>
            <person name="Rast P."/>
            <person name="Oberbeckmann S."/>
            <person name="Bunk B."/>
            <person name="Jeske O."/>
            <person name="Meyerdierks A."/>
            <person name="Storesund J.E."/>
            <person name="Kallscheuer N."/>
            <person name="Luecker S."/>
            <person name="Lage O.M."/>
            <person name="Pohl T."/>
            <person name="Merkel B.J."/>
            <person name="Hornburger P."/>
            <person name="Mueller R.-W."/>
            <person name="Bruemmer F."/>
            <person name="Labrenz M."/>
            <person name="Spormann A.M."/>
            <person name="Op den Camp H."/>
            <person name="Overmann J."/>
            <person name="Amann R."/>
            <person name="Jetten M.S.M."/>
            <person name="Mascher T."/>
            <person name="Medema M.H."/>
            <person name="Devos D.P."/>
            <person name="Kaster A.-K."/>
            <person name="Ovreas L."/>
            <person name="Rohde M."/>
            <person name="Galperin M.Y."/>
            <person name="Jogler C."/>
        </authorList>
    </citation>
    <scope>NUCLEOTIDE SEQUENCE [LARGE SCALE GENOMIC DNA]</scope>
    <source>
        <strain evidence="4 5">FC18</strain>
    </source>
</reference>
<dbReference type="EMBL" id="CP042912">
    <property type="protein sequence ID" value="QEG25025.1"/>
    <property type="molecule type" value="Genomic_DNA"/>
</dbReference>
<organism evidence="4 5">
    <name type="scientific">Mariniblastus fucicola</name>
    <dbReference type="NCBI Taxonomy" id="980251"/>
    <lineage>
        <taxon>Bacteria</taxon>
        <taxon>Pseudomonadati</taxon>
        <taxon>Planctomycetota</taxon>
        <taxon>Planctomycetia</taxon>
        <taxon>Pirellulales</taxon>
        <taxon>Pirellulaceae</taxon>
        <taxon>Mariniblastus</taxon>
    </lineage>
</organism>
<dbReference type="KEGG" id="mff:MFFC18_49480"/>
<dbReference type="PANTHER" id="PTHR11783">
    <property type="entry name" value="SULFOTRANSFERASE SULT"/>
    <property type="match status" value="1"/>
</dbReference>